<keyword evidence="5" id="KW-0720">Serine protease</keyword>
<evidence type="ECO:0000313" key="9">
    <source>
        <dbReference type="Proteomes" id="UP000295252"/>
    </source>
</evidence>
<dbReference type="OrthoDB" id="2014869at2759"/>
<name>A0A068VMG2_COFCA</name>
<evidence type="ECO:0000256" key="6">
    <source>
        <dbReference type="SAM" id="Phobius"/>
    </source>
</evidence>
<keyword evidence="9" id="KW-1185">Reference proteome</keyword>
<dbReference type="InterPro" id="IPR037045">
    <property type="entry name" value="S8pro/Inhibitor_I9_sf"/>
</dbReference>
<evidence type="ECO:0000256" key="5">
    <source>
        <dbReference type="ARBA" id="ARBA00022825"/>
    </source>
</evidence>
<sequence length="126" mass="14167">MYKKLNHKGIKCNLPYFLIAFPRSIVECYVYIVYMGRRRHDKPELVEDSHHEMLSGILGSKAAARGSILCSYNHGFSGFAAILEPFQAAPIADHPGVVRVIPHKILRLNTTRSWELGPSPSAVTYE</sequence>
<dbReference type="OMA" id="SIVECYV"/>
<comment type="similarity">
    <text evidence="1">Belongs to the peptidase S8 family.</text>
</comment>
<evidence type="ECO:0000256" key="3">
    <source>
        <dbReference type="ARBA" id="ARBA00022729"/>
    </source>
</evidence>
<dbReference type="PANTHER" id="PTHR48222">
    <property type="entry name" value="PROTEINASE INHIBITOR, PROPEPTIDE"/>
    <property type="match status" value="1"/>
</dbReference>
<evidence type="ECO:0000256" key="1">
    <source>
        <dbReference type="ARBA" id="ARBA00011073"/>
    </source>
</evidence>
<dbReference type="FunFam" id="3.30.70.80:FF:000002">
    <property type="entry name" value="Subtilisin-like protease SBT5.3"/>
    <property type="match status" value="1"/>
</dbReference>
<protein>
    <submittedName>
        <fullName evidence="8">DH200=94 genomic scaffold, scaffold_1908</fullName>
    </submittedName>
</protein>
<dbReference type="STRING" id="49390.A0A068VMG2"/>
<dbReference type="GO" id="GO:0006508">
    <property type="term" value="P:proteolysis"/>
    <property type="evidence" value="ECO:0007669"/>
    <property type="project" value="UniProtKB-KW"/>
</dbReference>
<dbReference type="Gene3D" id="3.30.70.80">
    <property type="entry name" value="Peptidase S8 propeptide/proteinase inhibitor I9"/>
    <property type="match status" value="1"/>
</dbReference>
<dbReference type="Pfam" id="PF05922">
    <property type="entry name" value="Inhibitor_I9"/>
    <property type="match status" value="1"/>
</dbReference>
<dbReference type="PhylomeDB" id="A0A068VMG2"/>
<proteinExistence type="inferred from homology"/>
<keyword evidence="2" id="KW-0645">Protease</keyword>
<dbReference type="PANTHER" id="PTHR48222:SF4">
    <property type="entry name" value="PROTEINASE INHIBITOR, PROPEPTIDE"/>
    <property type="match status" value="1"/>
</dbReference>
<keyword evidence="6" id="KW-0472">Membrane</keyword>
<dbReference type="Proteomes" id="UP000295252">
    <property type="component" value="Unassembled WGS sequence"/>
</dbReference>
<keyword evidence="6" id="KW-0812">Transmembrane</keyword>
<accession>A0A068VMG2</accession>
<keyword evidence="3" id="KW-0732">Signal</keyword>
<organism evidence="8 9">
    <name type="scientific">Coffea canephora</name>
    <name type="common">Robusta coffee</name>
    <dbReference type="NCBI Taxonomy" id="49390"/>
    <lineage>
        <taxon>Eukaryota</taxon>
        <taxon>Viridiplantae</taxon>
        <taxon>Streptophyta</taxon>
        <taxon>Embryophyta</taxon>
        <taxon>Tracheophyta</taxon>
        <taxon>Spermatophyta</taxon>
        <taxon>Magnoliopsida</taxon>
        <taxon>eudicotyledons</taxon>
        <taxon>Gunneridae</taxon>
        <taxon>Pentapetalae</taxon>
        <taxon>asterids</taxon>
        <taxon>lamiids</taxon>
        <taxon>Gentianales</taxon>
        <taxon>Rubiaceae</taxon>
        <taxon>Ixoroideae</taxon>
        <taxon>Gardenieae complex</taxon>
        <taxon>Bertiereae - Coffeeae clade</taxon>
        <taxon>Coffeeae</taxon>
        <taxon>Coffea</taxon>
    </lineage>
</organism>
<keyword evidence="4" id="KW-0378">Hydrolase</keyword>
<keyword evidence="6" id="KW-1133">Transmembrane helix</keyword>
<feature type="domain" description="Inhibitor I9" evidence="7">
    <location>
        <begin position="30"/>
        <end position="108"/>
    </location>
</feature>
<dbReference type="Gramene" id="CDP20868">
    <property type="protein sequence ID" value="CDP20868"/>
    <property type="gene ID" value="GSCOC_T00013345001"/>
</dbReference>
<dbReference type="EMBL" id="HG740992">
    <property type="protein sequence ID" value="CDP20868.1"/>
    <property type="molecule type" value="Genomic_DNA"/>
</dbReference>
<reference evidence="9" key="1">
    <citation type="journal article" date="2014" name="Science">
        <title>The coffee genome provides insight into the convergent evolution of caffeine biosynthesis.</title>
        <authorList>
            <person name="Denoeud F."/>
            <person name="Carretero-Paulet L."/>
            <person name="Dereeper A."/>
            <person name="Droc G."/>
            <person name="Guyot R."/>
            <person name="Pietrella M."/>
            <person name="Zheng C."/>
            <person name="Alberti A."/>
            <person name="Anthony F."/>
            <person name="Aprea G."/>
            <person name="Aury J.M."/>
            <person name="Bento P."/>
            <person name="Bernard M."/>
            <person name="Bocs S."/>
            <person name="Campa C."/>
            <person name="Cenci A."/>
            <person name="Combes M.C."/>
            <person name="Crouzillat D."/>
            <person name="Da Silva C."/>
            <person name="Daddiego L."/>
            <person name="De Bellis F."/>
            <person name="Dussert S."/>
            <person name="Garsmeur O."/>
            <person name="Gayraud T."/>
            <person name="Guignon V."/>
            <person name="Jahn K."/>
            <person name="Jamilloux V."/>
            <person name="Joet T."/>
            <person name="Labadie K."/>
            <person name="Lan T."/>
            <person name="Leclercq J."/>
            <person name="Lepelley M."/>
            <person name="Leroy T."/>
            <person name="Li L.T."/>
            <person name="Librado P."/>
            <person name="Lopez L."/>
            <person name="Munoz A."/>
            <person name="Noel B."/>
            <person name="Pallavicini A."/>
            <person name="Perrotta G."/>
            <person name="Poncet V."/>
            <person name="Pot D."/>
            <person name="Priyono X."/>
            <person name="Rigoreau M."/>
            <person name="Rouard M."/>
            <person name="Rozas J."/>
            <person name="Tranchant-Dubreuil C."/>
            <person name="VanBuren R."/>
            <person name="Zhang Q."/>
            <person name="Andrade A.C."/>
            <person name="Argout X."/>
            <person name="Bertrand B."/>
            <person name="de Kochko A."/>
            <person name="Graziosi G."/>
            <person name="Henry R.J."/>
            <person name="Jayarama X."/>
            <person name="Ming R."/>
            <person name="Nagai C."/>
            <person name="Rounsley S."/>
            <person name="Sankoff D."/>
            <person name="Giuliano G."/>
            <person name="Albert V.A."/>
            <person name="Wincker P."/>
            <person name="Lashermes P."/>
        </authorList>
    </citation>
    <scope>NUCLEOTIDE SEQUENCE [LARGE SCALE GENOMIC DNA]</scope>
    <source>
        <strain evidence="9">cv. DH200-94</strain>
    </source>
</reference>
<dbReference type="AlphaFoldDB" id="A0A068VMG2"/>
<evidence type="ECO:0000256" key="4">
    <source>
        <dbReference type="ARBA" id="ARBA00022801"/>
    </source>
</evidence>
<dbReference type="InParanoid" id="A0A068VMG2"/>
<gene>
    <name evidence="8" type="ORF">GSCOC_T00013345001</name>
</gene>
<feature type="transmembrane region" description="Helical" evidence="6">
    <location>
        <begin position="14"/>
        <end position="34"/>
    </location>
</feature>
<dbReference type="InterPro" id="IPR010259">
    <property type="entry name" value="S8pro/Inhibitor_I9"/>
</dbReference>
<evidence type="ECO:0000313" key="8">
    <source>
        <dbReference type="EMBL" id="CDP20868.1"/>
    </source>
</evidence>
<dbReference type="GO" id="GO:0008236">
    <property type="term" value="F:serine-type peptidase activity"/>
    <property type="evidence" value="ECO:0007669"/>
    <property type="project" value="UniProtKB-KW"/>
</dbReference>
<evidence type="ECO:0000256" key="2">
    <source>
        <dbReference type="ARBA" id="ARBA00022670"/>
    </source>
</evidence>
<evidence type="ECO:0000259" key="7">
    <source>
        <dbReference type="Pfam" id="PF05922"/>
    </source>
</evidence>